<evidence type="ECO:0000313" key="2">
    <source>
        <dbReference type="Proteomes" id="UP000265520"/>
    </source>
</evidence>
<dbReference type="AlphaFoldDB" id="A0A392PGD2"/>
<comment type="caution">
    <text evidence="1">The sequence shown here is derived from an EMBL/GenBank/DDBJ whole genome shotgun (WGS) entry which is preliminary data.</text>
</comment>
<dbReference type="EMBL" id="LXQA010077212">
    <property type="protein sequence ID" value="MCI10687.1"/>
    <property type="molecule type" value="Genomic_DNA"/>
</dbReference>
<proteinExistence type="predicted"/>
<accession>A0A392PGD2</accession>
<reference evidence="1 2" key="1">
    <citation type="journal article" date="2018" name="Front. Plant Sci.">
        <title>Red Clover (Trifolium pratense) and Zigzag Clover (T. medium) - A Picture of Genomic Similarities and Differences.</title>
        <authorList>
            <person name="Dluhosova J."/>
            <person name="Istvanek J."/>
            <person name="Nedelnik J."/>
            <person name="Repkova J."/>
        </authorList>
    </citation>
    <scope>NUCLEOTIDE SEQUENCE [LARGE SCALE GENOMIC DNA]</scope>
    <source>
        <strain evidence="2">cv. 10/8</strain>
        <tissue evidence="1">Leaf</tissue>
    </source>
</reference>
<dbReference type="Proteomes" id="UP000265520">
    <property type="component" value="Unassembled WGS sequence"/>
</dbReference>
<protein>
    <submittedName>
        <fullName evidence="1">Ribonuclease H protein</fullName>
    </submittedName>
</protein>
<organism evidence="1 2">
    <name type="scientific">Trifolium medium</name>
    <dbReference type="NCBI Taxonomy" id="97028"/>
    <lineage>
        <taxon>Eukaryota</taxon>
        <taxon>Viridiplantae</taxon>
        <taxon>Streptophyta</taxon>
        <taxon>Embryophyta</taxon>
        <taxon>Tracheophyta</taxon>
        <taxon>Spermatophyta</taxon>
        <taxon>Magnoliopsida</taxon>
        <taxon>eudicotyledons</taxon>
        <taxon>Gunneridae</taxon>
        <taxon>Pentapetalae</taxon>
        <taxon>rosids</taxon>
        <taxon>fabids</taxon>
        <taxon>Fabales</taxon>
        <taxon>Fabaceae</taxon>
        <taxon>Papilionoideae</taxon>
        <taxon>50 kb inversion clade</taxon>
        <taxon>NPAAA clade</taxon>
        <taxon>Hologalegina</taxon>
        <taxon>IRL clade</taxon>
        <taxon>Trifolieae</taxon>
        <taxon>Trifolium</taxon>
    </lineage>
</organism>
<evidence type="ECO:0000313" key="1">
    <source>
        <dbReference type="EMBL" id="MCI10687.1"/>
    </source>
</evidence>
<keyword evidence="2" id="KW-1185">Reference proteome</keyword>
<feature type="non-terminal residue" evidence="1">
    <location>
        <position position="163"/>
    </location>
</feature>
<sequence>MPVKVWNKIVSIQWNFLWGGTSGSKKIPWVGWSDVCRAKELGGLGIKNLRVDQMLRLIVGVKFEQVADSWSCSIAEDGNYTVKACYNFLVLNFLPPSAAASKITYPCKFAAQMCPFCCAGRKLLLLFNATGNRSSFVCDVSSGCSSVGRGLQLAGTDNCVAHD</sequence>
<name>A0A392PGD2_9FABA</name>